<evidence type="ECO:0000313" key="2">
    <source>
        <dbReference type="Proteomes" id="UP000032900"/>
    </source>
</evidence>
<reference evidence="1 2" key="1">
    <citation type="journal article" date="2015" name="Microbes Environ.">
        <title>Distribution and evolution of nitrogen fixation genes in the phylum bacteroidetes.</title>
        <authorList>
            <person name="Inoue J."/>
            <person name="Oshima K."/>
            <person name="Suda W."/>
            <person name="Sakamoto M."/>
            <person name="Iino T."/>
            <person name="Noda S."/>
            <person name="Hongoh Y."/>
            <person name="Hattori M."/>
            <person name="Ohkuma M."/>
        </authorList>
    </citation>
    <scope>NUCLEOTIDE SEQUENCE [LARGE SCALE GENOMIC DNA]</scope>
    <source>
        <strain evidence="1">JCM 15548</strain>
    </source>
</reference>
<evidence type="ECO:0000313" key="1">
    <source>
        <dbReference type="EMBL" id="GAO28582.1"/>
    </source>
</evidence>
<accession>A0A0E9LSN4</accession>
<sequence length="80" mass="9364">MFKKKTVFWLSVWDGFIRTSFYFTEKTKPGVLSLNIDDELKQNLESAKPIGKLIPLVFDIVSDDQLVDFYEIVKYKKGLK</sequence>
<dbReference type="Pfam" id="PF12663">
    <property type="entry name" value="DUF3788"/>
    <property type="match status" value="1"/>
</dbReference>
<proteinExistence type="predicted"/>
<dbReference type="Proteomes" id="UP000032900">
    <property type="component" value="Unassembled WGS sequence"/>
</dbReference>
<dbReference type="AlphaFoldDB" id="A0A0E9LSN4"/>
<dbReference type="RefSeq" id="WP_227625375.1">
    <property type="nucleotide sequence ID" value="NZ_BAZW01000003.1"/>
</dbReference>
<name>A0A0E9LSN4_9BACT</name>
<comment type="caution">
    <text evidence="1">The sequence shown here is derived from an EMBL/GenBank/DDBJ whole genome shotgun (WGS) entry which is preliminary data.</text>
</comment>
<dbReference type="STRING" id="1236989.JCM15548_1695"/>
<keyword evidence="2" id="KW-1185">Reference proteome</keyword>
<gene>
    <name evidence="1" type="ORF">JCM15548_1695</name>
</gene>
<organism evidence="1 2">
    <name type="scientific">Geofilum rubicundum JCM 15548</name>
    <dbReference type="NCBI Taxonomy" id="1236989"/>
    <lineage>
        <taxon>Bacteria</taxon>
        <taxon>Pseudomonadati</taxon>
        <taxon>Bacteroidota</taxon>
        <taxon>Bacteroidia</taxon>
        <taxon>Marinilabiliales</taxon>
        <taxon>Marinilabiliaceae</taxon>
        <taxon>Geofilum</taxon>
    </lineage>
</organism>
<dbReference type="InterPro" id="IPR024265">
    <property type="entry name" value="DUF3788"/>
</dbReference>
<protein>
    <submittedName>
        <fullName evidence="1">Uncharacterized protein</fullName>
    </submittedName>
</protein>
<dbReference type="EMBL" id="BAZW01000003">
    <property type="protein sequence ID" value="GAO28582.1"/>
    <property type="molecule type" value="Genomic_DNA"/>
</dbReference>